<dbReference type="Gene3D" id="1.10.8.270">
    <property type="entry name" value="putative rabgap domain of human tbc1 domain family member 14 like domains"/>
    <property type="match status" value="1"/>
</dbReference>
<evidence type="ECO:0000256" key="2">
    <source>
        <dbReference type="ARBA" id="ARBA00022448"/>
    </source>
</evidence>
<keyword evidence="7" id="KW-0653">Protein transport</keyword>
<dbReference type="InterPro" id="IPR050302">
    <property type="entry name" value="Rab_GAP_TBC_domain"/>
</dbReference>
<evidence type="ECO:0000256" key="6">
    <source>
        <dbReference type="ARBA" id="ARBA00022892"/>
    </source>
</evidence>
<evidence type="ECO:0000256" key="5">
    <source>
        <dbReference type="ARBA" id="ARBA00022490"/>
    </source>
</evidence>
<dbReference type="EMBL" id="KV453849">
    <property type="protein sequence ID" value="ODV86999.1"/>
    <property type="molecule type" value="Genomic_DNA"/>
</dbReference>
<dbReference type="GO" id="GO:0005737">
    <property type="term" value="C:cytoplasm"/>
    <property type="evidence" value="ECO:0007669"/>
    <property type="project" value="UniProtKB-SubCell"/>
</dbReference>
<keyword evidence="14" id="KW-1185">Reference proteome</keyword>
<keyword evidence="8 11" id="KW-0175">Coiled coil</keyword>
<evidence type="ECO:0000256" key="11">
    <source>
        <dbReference type="SAM" id="Coils"/>
    </source>
</evidence>
<evidence type="ECO:0000313" key="13">
    <source>
        <dbReference type="EMBL" id="ODV86999.1"/>
    </source>
</evidence>
<evidence type="ECO:0000256" key="4">
    <source>
        <dbReference type="ARBA" id="ARBA00022483"/>
    </source>
</evidence>
<dbReference type="GO" id="GO:0006887">
    <property type="term" value="P:exocytosis"/>
    <property type="evidence" value="ECO:0007669"/>
    <property type="project" value="UniProtKB-KW"/>
</dbReference>
<dbReference type="FunFam" id="1.10.10.750:FF:000003">
    <property type="entry name" value="GTPase activating protein (Evi5)"/>
    <property type="match status" value="1"/>
</dbReference>
<comment type="similarity">
    <text evidence="9">Belongs to the GYP5 family.</text>
</comment>
<comment type="subcellular location">
    <subcellularLocation>
        <location evidence="1">Cytoplasm</location>
    </subcellularLocation>
</comment>
<evidence type="ECO:0000256" key="8">
    <source>
        <dbReference type="ARBA" id="ARBA00023054"/>
    </source>
</evidence>
<dbReference type="PANTHER" id="PTHR47219">
    <property type="entry name" value="RAB GTPASE-ACTIVATING PROTEIN 1-LIKE"/>
    <property type="match status" value="1"/>
</dbReference>
<dbReference type="Proteomes" id="UP000094801">
    <property type="component" value="Unassembled WGS sequence"/>
</dbReference>
<feature type="non-terminal residue" evidence="13">
    <location>
        <position position="585"/>
    </location>
</feature>
<evidence type="ECO:0000313" key="14">
    <source>
        <dbReference type="Proteomes" id="UP000094801"/>
    </source>
</evidence>
<accession>A0A1E4T5G7</accession>
<dbReference type="GO" id="GO:0030427">
    <property type="term" value="C:site of polarized growth"/>
    <property type="evidence" value="ECO:0007669"/>
    <property type="project" value="UniProtKB-ARBA"/>
</dbReference>
<dbReference type="GO" id="GO:0005096">
    <property type="term" value="F:GTPase activator activity"/>
    <property type="evidence" value="ECO:0007669"/>
    <property type="project" value="UniProtKB-KW"/>
</dbReference>
<proteinExistence type="inferred from homology"/>
<dbReference type="STRING" id="983967.A0A1E4T5G7"/>
<dbReference type="PANTHER" id="PTHR47219:SF9">
    <property type="entry name" value="GTPASE ACTIVATING PROTEIN AND CENTROSOME-ASSOCIATED, ISOFORM B"/>
    <property type="match status" value="1"/>
</dbReference>
<keyword evidence="3" id="KW-0343">GTPase activation</keyword>
<evidence type="ECO:0000256" key="1">
    <source>
        <dbReference type="ARBA" id="ARBA00004496"/>
    </source>
</evidence>
<organism evidence="13 14">
    <name type="scientific">[Candida] arabinofermentans NRRL YB-2248</name>
    <dbReference type="NCBI Taxonomy" id="983967"/>
    <lineage>
        <taxon>Eukaryota</taxon>
        <taxon>Fungi</taxon>
        <taxon>Dikarya</taxon>
        <taxon>Ascomycota</taxon>
        <taxon>Saccharomycotina</taxon>
        <taxon>Pichiomycetes</taxon>
        <taxon>Pichiales</taxon>
        <taxon>Pichiaceae</taxon>
        <taxon>Ogataea</taxon>
        <taxon>Ogataea/Candida clade</taxon>
    </lineage>
</organism>
<dbReference type="InterPro" id="IPR000195">
    <property type="entry name" value="Rab-GAP-TBC_dom"/>
</dbReference>
<dbReference type="GO" id="GO:0015031">
    <property type="term" value="P:protein transport"/>
    <property type="evidence" value="ECO:0007669"/>
    <property type="project" value="UniProtKB-KW"/>
</dbReference>
<dbReference type="AlphaFoldDB" id="A0A1E4T5G7"/>
<reference evidence="14" key="1">
    <citation type="submission" date="2016-04" db="EMBL/GenBank/DDBJ databases">
        <title>Comparative genomics of biotechnologically important yeasts.</title>
        <authorList>
            <consortium name="DOE Joint Genome Institute"/>
            <person name="Riley R."/>
            <person name="Haridas S."/>
            <person name="Wolfe K.H."/>
            <person name="Lopes M.R."/>
            <person name="Hittinger C.T."/>
            <person name="Goker M."/>
            <person name="Salamov A."/>
            <person name="Wisecaver J."/>
            <person name="Long T.M."/>
            <person name="Aerts A.L."/>
            <person name="Barry K."/>
            <person name="Choi C."/>
            <person name="Clum A."/>
            <person name="Coughlan A.Y."/>
            <person name="Deshpande S."/>
            <person name="Douglass A.P."/>
            <person name="Hanson S.J."/>
            <person name="Klenk H.-P."/>
            <person name="Labutti K."/>
            <person name="Lapidus A."/>
            <person name="Lindquist E."/>
            <person name="Lipzen A."/>
            <person name="Meier-Kolthoff J.P."/>
            <person name="Ohm R.A."/>
            <person name="Otillar R.P."/>
            <person name="Pangilinan J."/>
            <person name="Peng Y."/>
            <person name="Rokas A."/>
            <person name="Rosa C.A."/>
            <person name="Scheuner C."/>
            <person name="Sibirny A.A."/>
            <person name="Slot J.C."/>
            <person name="Stielow J.B."/>
            <person name="Sun H."/>
            <person name="Kurtzman C.P."/>
            <person name="Blackwell M."/>
            <person name="Grigoriev I.V."/>
            <person name="Jeffries T.W."/>
        </authorList>
    </citation>
    <scope>NUCLEOTIDE SEQUENCE [LARGE SCALE GENOMIC DNA]</scope>
    <source>
        <strain evidence="14">NRRL YB-2248</strain>
    </source>
</reference>
<dbReference type="InterPro" id="IPR035969">
    <property type="entry name" value="Rab-GAP_TBC_sf"/>
</dbReference>
<keyword evidence="2" id="KW-0813">Transport</keyword>
<dbReference type="FunFam" id="1.10.472.80:FF:000044">
    <property type="entry name" value="GTPase-activating protein GYP5"/>
    <property type="match status" value="1"/>
</dbReference>
<feature type="non-terminal residue" evidence="13">
    <location>
        <position position="1"/>
    </location>
</feature>
<keyword evidence="4" id="KW-0268">Exocytosis</keyword>
<name>A0A1E4T5G7_9ASCO</name>
<dbReference type="GO" id="GO:0031267">
    <property type="term" value="F:small GTPase binding"/>
    <property type="evidence" value="ECO:0007669"/>
    <property type="project" value="TreeGrafter"/>
</dbReference>
<evidence type="ECO:0000256" key="3">
    <source>
        <dbReference type="ARBA" id="ARBA00022468"/>
    </source>
</evidence>
<keyword evidence="6" id="KW-0931">ER-Golgi transport</keyword>
<protein>
    <recommendedName>
        <fullName evidence="10">GTPase-activating protein GYP5</fullName>
    </recommendedName>
</protein>
<dbReference type="OrthoDB" id="295078at2759"/>
<dbReference type="Gene3D" id="1.10.10.750">
    <property type="entry name" value="Ypt/Rab-GAP domain of gyp1p, domain 1"/>
    <property type="match status" value="1"/>
</dbReference>
<evidence type="ECO:0000256" key="9">
    <source>
        <dbReference type="ARBA" id="ARBA00061661"/>
    </source>
</evidence>
<feature type="domain" description="Rab-GAP TBC" evidence="12">
    <location>
        <begin position="153"/>
        <end position="335"/>
    </location>
</feature>
<dbReference type="SUPFAM" id="SSF47923">
    <property type="entry name" value="Ypt/Rab-GAP domain of gyp1p"/>
    <property type="match status" value="2"/>
</dbReference>
<gene>
    <name evidence="13" type="ORF">CANARDRAFT_187144</name>
</gene>
<evidence type="ECO:0000256" key="7">
    <source>
        <dbReference type="ARBA" id="ARBA00022927"/>
    </source>
</evidence>
<evidence type="ECO:0000256" key="10">
    <source>
        <dbReference type="ARBA" id="ARBA00072088"/>
    </source>
</evidence>
<dbReference type="Pfam" id="PF23436">
    <property type="entry name" value="RabGap-TBC_2"/>
    <property type="match status" value="1"/>
</dbReference>
<keyword evidence="5" id="KW-0963">Cytoplasm</keyword>
<dbReference type="PROSITE" id="PS50086">
    <property type="entry name" value="TBC_RABGAP"/>
    <property type="match status" value="1"/>
</dbReference>
<dbReference type="SMART" id="SM00164">
    <property type="entry name" value="TBC"/>
    <property type="match status" value="1"/>
</dbReference>
<feature type="coiled-coil region" evidence="11">
    <location>
        <begin position="425"/>
        <end position="582"/>
    </location>
</feature>
<dbReference type="Gene3D" id="1.10.472.80">
    <property type="entry name" value="Ypt/Rab-GAP domain of gyp1p, domain 3"/>
    <property type="match status" value="1"/>
</dbReference>
<evidence type="ECO:0000259" key="12">
    <source>
        <dbReference type="PROSITE" id="PS50086"/>
    </source>
</evidence>
<sequence>RDEEPIMINTEDVPTETQLETENDTLRSAQQAHTTTSVVGNINKWFAFGKSETSLSSKLQGLSQPENFSLALLRFHENKDNLLSRSQSDQQSVNSCAESLRKTFNEIKTSIEFTNDEKLIQGINWEFWSSVVNDYDSVVKNQPDELSKLVSQGIPRELRGMVWQLICNSKSSQLEEFYRNARNLDSDYEKLIKRDLARTSFVTNSAVKSRIDDLFEIIKVYSLFDSEVGYTQGMAFITVPLLMNMDANESFCMLVNLMKNYGFRDLYLPEMTGLHIKLYQFDRLLEDLAPDLHIHLKRQGVRSSMYATQWFLTLFGYKFPLEMVLRIYDFVIYEGIESILKFAVNLMIKNQEHLLKLTFDDLLAFLKDKLFFYYVDNSSKRESFVTNSTRHLTDAYSNKEITIGSYKLEEFVNDSMAVNILPITLKRYEAEYEEINRLERERQEEIEELRTRNGQLTRDIRKVEAAYATLNREHVDIANEMVQGKVLIANLQDENQQLVAELKEMTERLEHLDKQSDRNLDFTGEISENMQLEIQKTMQRNLEVMEENRLLEEQLNGLEQQYSEIKKELDEAKGSAKWLKKKAFW</sequence>